<reference evidence="3 4" key="1">
    <citation type="submission" date="2023-07" db="EMBL/GenBank/DDBJ databases">
        <title>Description of novel actinomycetes strains, isolated from tidal flat sediment.</title>
        <authorList>
            <person name="Lu C."/>
        </authorList>
    </citation>
    <scope>NUCLEOTIDE SEQUENCE [LARGE SCALE GENOMIC DNA]</scope>
    <source>
        <strain evidence="3 4">SYSU T00b441</strain>
    </source>
</reference>
<dbReference type="RefSeq" id="WP_304601160.1">
    <property type="nucleotide sequence ID" value="NZ_JAUQYP010000001.1"/>
</dbReference>
<name>A0ABT9D9F8_9CELL</name>
<accession>A0ABT9D9F8</accession>
<dbReference type="EMBL" id="JAUQYP010000001">
    <property type="protein sequence ID" value="MDO8107540.1"/>
    <property type="molecule type" value="Genomic_DNA"/>
</dbReference>
<evidence type="ECO:0000256" key="2">
    <source>
        <dbReference type="SAM" id="Phobius"/>
    </source>
</evidence>
<feature type="compositionally biased region" description="Basic and acidic residues" evidence="1">
    <location>
        <begin position="700"/>
        <end position="709"/>
    </location>
</feature>
<dbReference type="Gene3D" id="3.40.720.10">
    <property type="entry name" value="Alkaline Phosphatase, subunit A"/>
    <property type="match status" value="1"/>
</dbReference>
<feature type="transmembrane region" description="Helical" evidence="2">
    <location>
        <begin position="12"/>
        <end position="32"/>
    </location>
</feature>
<dbReference type="InterPro" id="IPR002591">
    <property type="entry name" value="Phosphodiest/P_Trfase"/>
</dbReference>
<organism evidence="3 4">
    <name type="scientific">Actinotalea lenta</name>
    <dbReference type="NCBI Taxonomy" id="3064654"/>
    <lineage>
        <taxon>Bacteria</taxon>
        <taxon>Bacillati</taxon>
        <taxon>Actinomycetota</taxon>
        <taxon>Actinomycetes</taxon>
        <taxon>Micrococcales</taxon>
        <taxon>Cellulomonadaceae</taxon>
        <taxon>Actinotalea</taxon>
    </lineage>
</organism>
<feature type="transmembrane region" description="Helical" evidence="2">
    <location>
        <begin position="38"/>
        <end position="60"/>
    </location>
</feature>
<dbReference type="InterPro" id="IPR017850">
    <property type="entry name" value="Alkaline_phosphatase_core_sf"/>
</dbReference>
<proteinExistence type="predicted"/>
<feature type="transmembrane region" description="Helical" evidence="2">
    <location>
        <begin position="72"/>
        <end position="93"/>
    </location>
</feature>
<evidence type="ECO:0000313" key="3">
    <source>
        <dbReference type="EMBL" id="MDO8107540.1"/>
    </source>
</evidence>
<dbReference type="Pfam" id="PF01663">
    <property type="entry name" value="Phosphodiest"/>
    <property type="match status" value="1"/>
</dbReference>
<dbReference type="SUPFAM" id="SSF53649">
    <property type="entry name" value="Alkaline phosphatase-like"/>
    <property type="match status" value="1"/>
</dbReference>
<keyword evidence="2" id="KW-1133">Transmembrane helix</keyword>
<keyword evidence="4" id="KW-1185">Reference proteome</keyword>
<sequence length="709" mass="74533">MRRTLLARDVRDAVLGACATAAGLLLASRVVAGLHVEHWWSTLAVALLVGALDTALRPILRPAAMRLGVPGAMVLGVLGQLVGVHVSLILVPGVDVSSWAASAATLGVVALVLVVVRWLLGADDRDYLVADLLRRARPAGGPSEGRRPGLVVVQIDGLGYPTLRHAIASGDAPTLAGWLRRGSHRAERWWSRVPSTTPAAQAGLLHGTNDGIPAFRWYDKAAGRLVVTNHPTDAALVEKRLSDGRGLLAGGGAAVSTMFSGDADTSLMVMSKAGGGGGLGPGGAYLRFFARPFVLARALMLTVGEILKEVGQSRRQRSRRVWPRVPRRGAYVLLRAVTNVLLRDLNVALVAEQMARGAPVVFVDLVDYDEIAHHSGVARREALDALAGVDAAIGTLERFAERCPREYQFVVLSDHGQSQGPTFAQLAGRSLEDLVAELIGVDGGQLVSATGEEEVWGPLATFLTDVPGGSSTRWAAGARHPERLGRNRRGDGHRAARDAAPGDGAVVAASGNVGLVWFPAMPGRVPVEALAERFPALVPGLLERPEVGFLVVDSARGPLAVGPHGVHVLRDGEVRGADPLVAFGPWAAADLLRVCSMPESPDVLVHSAYDEQAGEVYAFEELVGSHGGLGGDQNHAVLLHPSVWQIDPDLLDGSGGDEAVLRGADVVFRQLVAWTRRAGIRAEPGESGAAGQSPRRGPARARDDVEGAG</sequence>
<feature type="transmembrane region" description="Helical" evidence="2">
    <location>
        <begin position="99"/>
        <end position="120"/>
    </location>
</feature>
<dbReference type="Proteomes" id="UP001232536">
    <property type="component" value="Unassembled WGS sequence"/>
</dbReference>
<evidence type="ECO:0000256" key="1">
    <source>
        <dbReference type="SAM" id="MobiDB-lite"/>
    </source>
</evidence>
<keyword evidence="2" id="KW-0812">Transmembrane</keyword>
<keyword evidence="2" id="KW-0472">Membrane</keyword>
<gene>
    <name evidence="3" type="ORF">Q6348_10075</name>
</gene>
<feature type="region of interest" description="Disordered" evidence="1">
    <location>
        <begin position="682"/>
        <end position="709"/>
    </location>
</feature>
<protein>
    <submittedName>
        <fullName evidence="3">Alkaline phosphatase family protein</fullName>
    </submittedName>
</protein>
<evidence type="ECO:0000313" key="4">
    <source>
        <dbReference type="Proteomes" id="UP001232536"/>
    </source>
</evidence>
<comment type="caution">
    <text evidence="3">The sequence shown here is derived from an EMBL/GenBank/DDBJ whole genome shotgun (WGS) entry which is preliminary data.</text>
</comment>